<evidence type="ECO:0000259" key="1">
    <source>
        <dbReference type="Pfam" id="PF16968"/>
    </source>
</evidence>
<feature type="domain" description="Pilus assembly protein TadZ N-terminal" evidence="1">
    <location>
        <begin position="3"/>
        <end position="129"/>
    </location>
</feature>
<organism evidence="2 3">
    <name type="scientific">Solimonas fluminis</name>
    <dbReference type="NCBI Taxonomy" id="2086571"/>
    <lineage>
        <taxon>Bacteria</taxon>
        <taxon>Pseudomonadati</taxon>
        <taxon>Pseudomonadota</taxon>
        <taxon>Gammaproteobacteria</taxon>
        <taxon>Nevskiales</taxon>
        <taxon>Nevskiaceae</taxon>
        <taxon>Solimonas</taxon>
    </lineage>
</organism>
<dbReference type="InterPro" id="IPR031580">
    <property type="entry name" value="TadZ_N"/>
</dbReference>
<dbReference type="Gene3D" id="3.40.50.2300">
    <property type="match status" value="1"/>
</dbReference>
<sequence length="398" mass="43088">MKTQAVVVADDPVYVSWLQNAAGQSTDFSLLRPLDADDLIERIQMLGRVDIVFFQFDAANVETRVAMVERLLDRMPEVPAAGLGAAENSPDIVLAAMRAGARDFFVLRRDEANVAALMAKLLRRTTTVAKTQQKQGKLFSVLSANSLPETAFVAGHLALALARQIPSSERVLFVDVALPPGAGTIFLNINQSYSVLDAINDVYRADQTLVETAFSRHASGIYVLSLPEDLVGRPQINIDEFTKLLQVMRGLFGCVVVALDGLQPLDGLRAVVAQSDRSLLLSNQSIIMSRHNKYLLRALRLEDTPLDRTSLVVDQYQKRIGLEPENLAELLDIPLAGTLASSGHARIQAMNAGEPMFALAPKDAFCEDVRLLAQTLLSGGTAAPAPARSGGLLGKLFS</sequence>
<proteinExistence type="predicted"/>
<evidence type="ECO:0000313" key="2">
    <source>
        <dbReference type="EMBL" id="PPE74710.1"/>
    </source>
</evidence>
<dbReference type="SUPFAM" id="SSF52540">
    <property type="entry name" value="P-loop containing nucleoside triphosphate hydrolases"/>
    <property type="match status" value="1"/>
</dbReference>
<reference evidence="2 3" key="1">
    <citation type="submission" date="2018-02" db="EMBL/GenBank/DDBJ databases">
        <title>Genome sequencing of Solimonas sp. HR-BB.</title>
        <authorList>
            <person name="Lee Y."/>
            <person name="Jeon C.O."/>
        </authorList>
    </citation>
    <scope>NUCLEOTIDE SEQUENCE [LARGE SCALE GENOMIC DNA]</scope>
    <source>
        <strain evidence="2 3">HR-BB</strain>
    </source>
</reference>
<dbReference type="Gene3D" id="3.40.50.300">
    <property type="entry name" value="P-loop containing nucleotide triphosphate hydrolases"/>
    <property type="match status" value="1"/>
</dbReference>
<name>A0A2S5TIA6_9GAMM</name>
<dbReference type="Proteomes" id="UP000238220">
    <property type="component" value="Unassembled WGS sequence"/>
</dbReference>
<keyword evidence="3" id="KW-1185">Reference proteome</keyword>
<dbReference type="EMBL" id="PSNW01000003">
    <property type="protein sequence ID" value="PPE74710.1"/>
    <property type="molecule type" value="Genomic_DNA"/>
</dbReference>
<accession>A0A2S5TIA6</accession>
<dbReference type="AlphaFoldDB" id="A0A2S5TIA6"/>
<gene>
    <name evidence="2" type="ORF">C3942_08105</name>
</gene>
<dbReference type="InterPro" id="IPR027417">
    <property type="entry name" value="P-loop_NTPase"/>
</dbReference>
<protein>
    <recommendedName>
        <fullName evidence="1">Pilus assembly protein TadZ N-terminal domain-containing protein</fullName>
    </recommendedName>
</protein>
<comment type="caution">
    <text evidence="2">The sequence shown here is derived from an EMBL/GenBank/DDBJ whole genome shotgun (WGS) entry which is preliminary data.</text>
</comment>
<dbReference type="Pfam" id="PF16968">
    <property type="entry name" value="TadZ_N"/>
    <property type="match status" value="1"/>
</dbReference>
<evidence type="ECO:0000313" key="3">
    <source>
        <dbReference type="Proteomes" id="UP000238220"/>
    </source>
</evidence>
<dbReference type="RefSeq" id="WP_104229867.1">
    <property type="nucleotide sequence ID" value="NZ_PSNW01000003.1"/>
</dbReference>
<dbReference type="OrthoDB" id="5813333at2"/>